<reference evidence="7" key="1">
    <citation type="submission" date="2025-08" db="UniProtKB">
        <authorList>
            <consortium name="Ensembl"/>
        </authorList>
    </citation>
    <scope>IDENTIFICATION</scope>
</reference>
<dbReference type="GO" id="GO:0003924">
    <property type="term" value="F:GTPase activity"/>
    <property type="evidence" value="ECO:0007669"/>
    <property type="project" value="TreeGrafter"/>
</dbReference>
<dbReference type="Pfam" id="PF05049">
    <property type="entry name" value="IIGP"/>
    <property type="match status" value="1"/>
</dbReference>
<dbReference type="PROSITE" id="PS51716">
    <property type="entry name" value="G_IRG"/>
    <property type="match status" value="1"/>
</dbReference>
<comment type="similarity">
    <text evidence="1">Belongs to the TRAFAC class dynamin-like GTPase superfamily. IRG family.</text>
</comment>
<dbReference type="GO" id="GO:0005525">
    <property type="term" value="F:GTP binding"/>
    <property type="evidence" value="ECO:0007669"/>
    <property type="project" value="UniProtKB-KW"/>
</dbReference>
<evidence type="ECO:0000256" key="2">
    <source>
        <dbReference type="ARBA" id="ARBA00022741"/>
    </source>
</evidence>
<name>A0A8D0BEK6_SALMN</name>
<evidence type="ECO:0000313" key="7">
    <source>
        <dbReference type="Ensembl" id="ENSSMRP00000006741.1"/>
    </source>
</evidence>
<organism evidence="7 8">
    <name type="scientific">Salvator merianae</name>
    <name type="common">Argentine black and white tegu</name>
    <name type="synonym">Tupinambis merianae</name>
    <dbReference type="NCBI Taxonomy" id="96440"/>
    <lineage>
        <taxon>Eukaryota</taxon>
        <taxon>Metazoa</taxon>
        <taxon>Chordata</taxon>
        <taxon>Craniata</taxon>
        <taxon>Vertebrata</taxon>
        <taxon>Euteleostomi</taxon>
        <taxon>Lepidosauria</taxon>
        <taxon>Squamata</taxon>
        <taxon>Bifurcata</taxon>
        <taxon>Unidentata</taxon>
        <taxon>Episquamata</taxon>
        <taxon>Laterata</taxon>
        <taxon>Teiioidea</taxon>
        <taxon>Teiidae</taxon>
        <taxon>Salvator</taxon>
    </lineage>
</organism>
<dbReference type="AlphaFoldDB" id="A0A8D0BEK6"/>
<accession>A0A8D0BEK6</accession>
<evidence type="ECO:0000256" key="4">
    <source>
        <dbReference type="ARBA" id="ARBA00023134"/>
    </source>
</evidence>
<evidence type="ECO:0000313" key="8">
    <source>
        <dbReference type="Proteomes" id="UP000694421"/>
    </source>
</evidence>
<evidence type="ECO:0000259" key="6">
    <source>
        <dbReference type="PROSITE" id="PS51716"/>
    </source>
</evidence>
<feature type="compositionally biased region" description="Polar residues" evidence="5">
    <location>
        <begin position="408"/>
        <end position="420"/>
    </location>
</feature>
<sequence>LATKCAPAVTGTLDMVDERSVDDLSGELEKKMKTLMNIKIDIAITGVSGAGKSSLINALRGMSDDDEEHSAKTGPIQTTIDPKPYPYPPFPTLILWDLPGIGTPDFKPEKYLEMVKLERYDFFIIVAGERFTVNDTTLAQEIKKMGKKFYYVRTKVDGSLACESKKKKFKEEETLQEIRRYCEESLKEAGEQSPRVFLISRWDTDKYDFPLLVETFEEEQDDIKRDALIMFLPILTKDGLRRKQETMEKYIRGAALVSCGIGCIPLPGLSLACDTAILVSMMTYIHKVFGLDKKSLHILANRFDKPVEDFKSVIENCPTTTEITEQFVKRLLRSSVIGVTTITELALQNVPVLGSLFGGVNSFLTTFYMLKKFLNDVVRDAENVLAKLAGQELQGQNHPGQNRGGTLTGTSETEPWQPQMRTLELE</sequence>
<dbReference type="Proteomes" id="UP000694421">
    <property type="component" value="Unplaced"/>
</dbReference>
<feature type="region of interest" description="Disordered" evidence="5">
    <location>
        <begin position="392"/>
        <end position="426"/>
    </location>
</feature>
<dbReference type="Gene3D" id="3.40.50.300">
    <property type="entry name" value="P-loop containing nucleotide triphosphate hydrolases"/>
    <property type="match status" value="1"/>
</dbReference>
<dbReference type="PANTHER" id="PTHR32341">
    <property type="entry name" value="INTERFERON-INDUCIBLE GTPASE"/>
    <property type="match status" value="1"/>
</dbReference>
<proteinExistence type="inferred from homology"/>
<dbReference type="OMA" id="EPKAHPH"/>
<dbReference type="Ensembl" id="ENSSMRT00000007907.1">
    <property type="protein sequence ID" value="ENSSMRP00000006741.1"/>
    <property type="gene ID" value="ENSSMRG00000005470.1"/>
</dbReference>
<dbReference type="FunFam" id="3.40.50.300:FF:000541">
    <property type="entry name" value="Immunity related GTPase M"/>
    <property type="match status" value="1"/>
</dbReference>
<dbReference type="GO" id="GO:0016020">
    <property type="term" value="C:membrane"/>
    <property type="evidence" value="ECO:0007669"/>
    <property type="project" value="InterPro"/>
</dbReference>
<dbReference type="InterPro" id="IPR007743">
    <property type="entry name" value="Immunity-related_GTPase-like"/>
</dbReference>
<reference evidence="7" key="2">
    <citation type="submission" date="2025-09" db="UniProtKB">
        <authorList>
            <consortium name="Ensembl"/>
        </authorList>
    </citation>
    <scope>IDENTIFICATION</scope>
</reference>
<feature type="domain" description="IRG-type G" evidence="6">
    <location>
        <begin position="38"/>
        <end position="219"/>
    </location>
</feature>
<evidence type="ECO:0000256" key="1">
    <source>
        <dbReference type="ARBA" id="ARBA00005429"/>
    </source>
</evidence>
<dbReference type="SUPFAM" id="SSF52540">
    <property type="entry name" value="P-loop containing nucleoside triphosphate hydrolases"/>
    <property type="match status" value="1"/>
</dbReference>
<keyword evidence="3" id="KW-0378">Hydrolase</keyword>
<keyword evidence="4" id="KW-0342">GTP-binding</keyword>
<dbReference type="PANTHER" id="PTHR32341:SF17">
    <property type="entry name" value="IRG-TYPE G DOMAIN-CONTAINING PROTEIN"/>
    <property type="match status" value="1"/>
</dbReference>
<evidence type="ECO:0000256" key="5">
    <source>
        <dbReference type="SAM" id="MobiDB-lite"/>
    </source>
</evidence>
<evidence type="ECO:0000256" key="3">
    <source>
        <dbReference type="ARBA" id="ARBA00022801"/>
    </source>
</evidence>
<keyword evidence="8" id="KW-1185">Reference proteome</keyword>
<dbReference type="GeneTree" id="ENSGT00950000183007"/>
<dbReference type="InterPro" id="IPR051515">
    <property type="entry name" value="IRG"/>
</dbReference>
<keyword evidence="2" id="KW-0547">Nucleotide-binding</keyword>
<dbReference type="InterPro" id="IPR027417">
    <property type="entry name" value="P-loop_NTPase"/>
</dbReference>
<protein>
    <recommendedName>
        <fullName evidence="6">IRG-type G domain-containing protein</fullName>
    </recommendedName>
</protein>
<dbReference type="InterPro" id="IPR030385">
    <property type="entry name" value="G_IRG_dom"/>
</dbReference>